<dbReference type="NCBIfam" id="TIGR00174">
    <property type="entry name" value="miaA"/>
    <property type="match status" value="1"/>
</dbReference>
<evidence type="ECO:0000256" key="2">
    <source>
        <dbReference type="ARBA" id="ARBA00003213"/>
    </source>
</evidence>
<evidence type="ECO:0000256" key="11">
    <source>
        <dbReference type="RuleBase" id="RU003783"/>
    </source>
</evidence>
<evidence type="ECO:0000256" key="9">
    <source>
        <dbReference type="ARBA" id="ARBA00049563"/>
    </source>
</evidence>
<comment type="cofactor">
    <cofactor evidence="1 10">
        <name>Mg(2+)</name>
        <dbReference type="ChEBI" id="CHEBI:18420"/>
    </cofactor>
</comment>
<comment type="function">
    <text evidence="2 10 12">Catalyzes the transfer of a dimethylallyl group onto the adenine at position 37 in tRNAs that read codons beginning with uridine, leading to the formation of N6-(dimethylallyl)adenosine (i(6)A).</text>
</comment>
<dbReference type="InterPro" id="IPR039657">
    <property type="entry name" value="Dimethylallyltransferase"/>
</dbReference>
<feature type="site" description="Interaction with substrate tRNA" evidence="10">
    <location>
        <position position="121"/>
    </location>
</feature>
<evidence type="ECO:0000256" key="3">
    <source>
        <dbReference type="ARBA" id="ARBA00005842"/>
    </source>
</evidence>
<dbReference type="PATRIC" id="fig|1293575.3.peg.830"/>
<dbReference type="EMBL" id="CP004267">
    <property type="protein sequence ID" value="AHH06888.1"/>
    <property type="molecule type" value="Genomic_DNA"/>
</dbReference>
<dbReference type="Gene3D" id="1.10.20.140">
    <property type="match status" value="1"/>
</dbReference>
<keyword evidence="4 10" id="KW-0808">Transferase</keyword>
<feature type="site" description="Interaction with substrate tRNA" evidence="10">
    <location>
        <position position="143"/>
    </location>
</feature>
<protein>
    <recommendedName>
        <fullName evidence="10">tRNA dimethylallyltransferase</fullName>
        <ecNumber evidence="10">2.5.1.75</ecNumber>
    </recommendedName>
    <alternativeName>
        <fullName evidence="10">Dimethylallyl diphosphate:tRNA dimethylallyltransferase</fullName>
        <shortName evidence="10">DMAPP:tRNA dimethylallyltransferase</shortName>
        <shortName evidence="10">DMATase</shortName>
    </alternativeName>
    <alternativeName>
        <fullName evidence="10">Isopentenyl-diphosphate:tRNA isopentenyltransferase</fullName>
        <shortName evidence="10">IPP transferase</shortName>
        <shortName evidence="10">IPPT</shortName>
        <shortName evidence="10">IPTase</shortName>
    </alternativeName>
</protein>
<dbReference type="Pfam" id="PF01715">
    <property type="entry name" value="IPPT"/>
    <property type="match status" value="1"/>
</dbReference>
<dbReference type="SUPFAM" id="SSF52540">
    <property type="entry name" value="P-loop containing nucleoside triphosphate hydrolases"/>
    <property type="match status" value="1"/>
</dbReference>
<evidence type="ECO:0000256" key="4">
    <source>
        <dbReference type="ARBA" id="ARBA00022679"/>
    </source>
</evidence>
<feature type="region of interest" description="Interaction with substrate tRNA" evidence="10">
    <location>
        <begin position="55"/>
        <end position="58"/>
    </location>
</feature>
<gene>
    <name evidence="10" type="primary">miaA</name>
    <name evidence="14" type="ORF">BCD_0822</name>
</gene>
<dbReference type="PANTHER" id="PTHR11088">
    <property type="entry name" value="TRNA DIMETHYLALLYLTRANSFERASE"/>
    <property type="match status" value="1"/>
</dbReference>
<evidence type="ECO:0000256" key="6">
    <source>
        <dbReference type="ARBA" id="ARBA00022741"/>
    </source>
</evidence>
<organism evidence="14 15">
    <name type="scientific">Borrelia crocidurae DOU</name>
    <dbReference type="NCBI Taxonomy" id="1293575"/>
    <lineage>
        <taxon>Bacteria</taxon>
        <taxon>Pseudomonadati</taxon>
        <taxon>Spirochaetota</taxon>
        <taxon>Spirochaetia</taxon>
        <taxon>Spirochaetales</taxon>
        <taxon>Borreliaceae</taxon>
        <taxon>Borrelia</taxon>
    </lineage>
</organism>
<keyword evidence="8 10" id="KW-0460">Magnesium</keyword>
<dbReference type="GO" id="GO:0006400">
    <property type="term" value="P:tRNA modification"/>
    <property type="evidence" value="ECO:0007669"/>
    <property type="project" value="TreeGrafter"/>
</dbReference>
<keyword evidence="15" id="KW-1185">Reference proteome</keyword>
<evidence type="ECO:0000256" key="7">
    <source>
        <dbReference type="ARBA" id="ARBA00022840"/>
    </source>
</evidence>
<comment type="similarity">
    <text evidence="3 10 13">Belongs to the IPP transferase family.</text>
</comment>
<dbReference type="InterPro" id="IPR018022">
    <property type="entry name" value="IPT"/>
</dbReference>
<feature type="binding site" evidence="10">
    <location>
        <begin position="33"/>
        <end position="38"/>
    </location>
    <ligand>
        <name>substrate</name>
    </ligand>
</feature>
<evidence type="ECO:0000256" key="10">
    <source>
        <dbReference type="HAMAP-Rule" id="MF_00185"/>
    </source>
</evidence>
<comment type="subunit">
    <text evidence="10">Monomer.</text>
</comment>
<evidence type="ECO:0000256" key="13">
    <source>
        <dbReference type="RuleBase" id="RU003785"/>
    </source>
</evidence>
<name>W5SJS6_9SPIR</name>
<comment type="caution">
    <text evidence="10">Lacks conserved residue(s) required for the propagation of feature annotation.</text>
</comment>
<sequence length="320" mass="37805">MKELLVKLLMIFFQSDFYIQLKTNKIVFIFGPTAVGKSDILFHFPKGVAEIISVDSIQVYKEFDIASCKPSIELRSHIRHHLVDFLEPIYEYNLGIFYKKSCKIIESLKEQKKIPIFVGGSAFYFKHLRYGLPSAPPVSEKVRLYINNLFIKMGKDYLLEQLRRVDFKRYESINQNDIYRIKRSLEVYYQTGIPISQFLQREDMFENIVAIGLRRPMDEMKSRIISRVKNMIDCGLLDEIKSLLGKGYDEKTPAFKGIGYREFLLWRSRPCYLLNDIINLIVKNSFLYVKRQMTFFNKLPNVLWFHPDDDLKNILDLIFV</sequence>
<dbReference type="AlphaFoldDB" id="W5SJS6"/>
<evidence type="ECO:0000256" key="8">
    <source>
        <dbReference type="ARBA" id="ARBA00022842"/>
    </source>
</evidence>
<evidence type="ECO:0000256" key="12">
    <source>
        <dbReference type="RuleBase" id="RU003784"/>
    </source>
</evidence>
<evidence type="ECO:0000313" key="15">
    <source>
        <dbReference type="Proteomes" id="UP000019337"/>
    </source>
</evidence>
<keyword evidence="6 10" id="KW-0547">Nucleotide-binding</keyword>
<keyword evidence="7 10" id="KW-0067">ATP-binding</keyword>
<dbReference type="GO" id="GO:0052381">
    <property type="term" value="F:tRNA dimethylallyltransferase activity"/>
    <property type="evidence" value="ECO:0007669"/>
    <property type="project" value="UniProtKB-UniRule"/>
</dbReference>
<reference evidence="14" key="1">
    <citation type="submission" date="2013-02" db="EMBL/GenBank/DDBJ databases">
        <title>Comparative genomics of Borrelia species.</title>
        <authorList>
            <person name="Schwan T.G."/>
            <person name="Raffel S.J."/>
            <person name="Porcella S.F."/>
        </authorList>
    </citation>
    <scope>NUCLEOTIDE SEQUENCE [LARGE SCALE GENOMIC DNA]</scope>
    <source>
        <strain evidence="14">DOU</strain>
    </source>
</reference>
<accession>W5SJS6</accession>
<dbReference type="Proteomes" id="UP000019337">
    <property type="component" value="Chromosome"/>
</dbReference>
<feature type="binding site" evidence="10">
    <location>
        <begin position="31"/>
        <end position="38"/>
    </location>
    <ligand>
        <name>ATP</name>
        <dbReference type="ChEBI" id="CHEBI:30616"/>
    </ligand>
</feature>
<dbReference type="Gene3D" id="3.40.50.300">
    <property type="entry name" value="P-loop containing nucleotide triphosphate hydrolases"/>
    <property type="match status" value="1"/>
</dbReference>
<evidence type="ECO:0000313" key="14">
    <source>
        <dbReference type="EMBL" id="AHH06888.1"/>
    </source>
</evidence>
<keyword evidence="5 10" id="KW-0819">tRNA processing</keyword>
<evidence type="ECO:0000256" key="5">
    <source>
        <dbReference type="ARBA" id="ARBA00022694"/>
    </source>
</evidence>
<proteinExistence type="inferred from homology"/>
<comment type="catalytic activity">
    <reaction evidence="9 10 11">
        <text>adenosine(37) in tRNA + dimethylallyl diphosphate = N(6)-dimethylallyladenosine(37) in tRNA + diphosphate</text>
        <dbReference type="Rhea" id="RHEA:26482"/>
        <dbReference type="Rhea" id="RHEA-COMP:10162"/>
        <dbReference type="Rhea" id="RHEA-COMP:10375"/>
        <dbReference type="ChEBI" id="CHEBI:33019"/>
        <dbReference type="ChEBI" id="CHEBI:57623"/>
        <dbReference type="ChEBI" id="CHEBI:74411"/>
        <dbReference type="ChEBI" id="CHEBI:74415"/>
        <dbReference type="EC" id="2.5.1.75"/>
    </reaction>
</comment>
<dbReference type="HAMAP" id="MF_00185">
    <property type="entry name" value="IPP_trans"/>
    <property type="match status" value="1"/>
</dbReference>
<dbReference type="InterPro" id="IPR027417">
    <property type="entry name" value="P-loop_NTPase"/>
</dbReference>
<dbReference type="EC" id="2.5.1.75" evidence="10"/>
<dbReference type="GO" id="GO:0005524">
    <property type="term" value="F:ATP binding"/>
    <property type="evidence" value="ECO:0007669"/>
    <property type="project" value="UniProtKB-UniRule"/>
</dbReference>
<evidence type="ECO:0000256" key="1">
    <source>
        <dbReference type="ARBA" id="ARBA00001946"/>
    </source>
</evidence>
<dbReference type="HOGENOM" id="CLU_032616_0_2_12"/>
<dbReference type="PANTHER" id="PTHR11088:SF60">
    <property type="entry name" value="TRNA DIMETHYLALLYLTRANSFERASE"/>
    <property type="match status" value="1"/>
</dbReference>